<dbReference type="Pfam" id="PF11745">
    <property type="entry name" value="DUF3304"/>
    <property type="match status" value="1"/>
</dbReference>
<dbReference type="AlphaFoldDB" id="A0A5E7WHX4"/>
<proteinExistence type="predicted"/>
<dbReference type="EMBL" id="CABVJH010000007">
    <property type="protein sequence ID" value="VVQ34642.1"/>
    <property type="molecule type" value="Genomic_DNA"/>
</dbReference>
<dbReference type="Proteomes" id="UP000325645">
    <property type="component" value="Unassembled WGS sequence"/>
</dbReference>
<evidence type="ECO:0000313" key="2">
    <source>
        <dbReference type="Proteomes" id="UP000325645"/>
    </source>
</evidence>
<evidence type="ECO:0000313" key="1">
    <source>
        <dbReference type="EMBL" id="VVQ34642.1"/>
    </source>
</evidence>
<gene>
    <name evidence="1" type="ORF">PS943_03898</name>
</gene>
<organism evidence="1 2">
    <name type="scientific">Pseudomonas fluorescens</name>
    <dbReference type="NCBI Taxonomy" id="294"/>
    <lineage>
        <taxon>Bacteria</taxon>
        <taxon>Pseudomonadati</taxon>
        <taxon>Pseudomonadota</taxon>
        <taxon>Gammaproteobacteria</taxon>
        <taxon>Pseudomonadales</taxon>
        <taxon>Pseudomonadaceae</taxon>
        <taxon>Pseudomonas</taxon>
    </lineage>
</organism>
<dbReference type="InterPro" id="IPR021733">
    <property type="entry name" value="DUF3304"/>
</dbReference>
<accession>A0A5E7WHX4</accession>
<reference evidence="1 2" key="1">
    <citation type="submission" date="2019-09" db="EMBL/GenBank/DDBJ databases">
        <authorList>
            <person name="Chandra G."/>
            <person name="Truman W A."/>
        </authorList>
    </citation>
    <scope>NUCLEOTIDE SEQUENCE [LARGE SCALE GENOMIC DNA]</scope>
    <source>
        <strain evidence="1">PS943</strain>
    </source>
</reference>
<evidence type="ECO:0008006" key="3">
    <source>
        <dbReference type="Google" id="ProtNLM"/>
    </source>
</evidence>
<protein>
    <recommendedName>
        <fullName evidence="3">DUF3304 domain-containing protein</fullName>
    </recommendedName>
</protein>
<sequence>MSVLIDSDAGARLFVPVTLITTFWRRHLHTKYSPRFVDCWNSHRARALVLLMGLFTLSACQAETKMLSAPITGYNHTSAAINRFTVNGAGGPNLGPHLGGGAEVCCSVLPRVWNPDLKAIVEWEKDPNAGASVNWPPLGTDAYREEYRKHAAMYTRHRAVVAIPQYGEKVCALQVHFLPCDEVKVSTTCLTPSNPNYPDKAYFQMKEAAACSSR</sequence>
<name>A0A5E7WHX4_PSEFL</name>